<dbReference type="AlphaFoldDB" id="A0AAD5SAU6"/>
<protein>
    <submittedName>
        <fullName evidence="1">Uncharacterized protein</fullName>
    </submittedName>
</protein>
<gene>
    <name evidence="1" type="ORF">HK097_009740</name>
</gene>
<dbReference type="EMBL" id="JADGJD010000671">
    <property type="protein sequence ID" value="KAJ3049244.1"/>
    <property type="molecule type" value="Genomic_DNA"/>
</dbReference>
<evidence type="ECO:0000313" key="2">
    <source>
        <dbReference type="Proteomes" id="UP001212841"/>
    </source>
</evidence>
<accession>A0AAD5SAU6</accession>
<keyword evidence="2" id="KW-1185">Reference proteome</keyword>
<sequence length="476" mass="54990">MSAFYNNNNSSARFGGRVGLGFDALNNGFQVDGSIPANGRRFNRSNIHDLDFADVYGNTNQWANANQNSINNLGQWGWKAQNDLNNLHFNRNNLDAFNNIDGQLGFDNQFDLQSQWDNVNTLNNWQRRQLARRALFGGNRSFDDFELPRRFNNIHNIANQLDLEDVLLRRNTFGGRQNCNNINNIHNIANQIDLEDALLRRNALGGARRSFDDLDLLHIQNRLRRNGLTGSRLGVNNVDNEIALYETLNQLTDLDDLVIQKLINQARYSNALNRGRNGIEEELIHQLRINNIVNGRNDIEDELRHLQAQRQQALFGRTNLYNNIDNVWDLEDSLPLQHHLLNIANRNRDRRLRRNANNQSFGFASGYDTADELDLARQLRRAQWQNKTRNLGEVYDDVEFNNTLNTTRFGRGNRFQNPQVDLERKLAQLHRGSRVAKGLGVNVIRVADVIEDAVENVFDVLDNNVRRRYAGFPEWH</sequence>
<reference evidence="1" key="1">
    <citation type="submission" date="2020-05" db="EMBL/GenBank/DDBJ databases">
        <title>Phylogenomic resolution of chytrid fungi.</title>
        <authorList>
            <person name="Stajich J.E."/>
            <person name="Amses K."/>
            <person name="Simmons R."/>
            <person name="Seto K."/>
            <person name="Myers J."/>
            <person name="Bonds A."/>
            <person name="Quandt C.A."/>
            <person name="Barry K."/>
            <person name="Liu P."/>
            <person name="Grigoriev I."/>
            <person name="Longcore J.E."/>
            <person name="James T.Y."/>
        </authorList>
    </citation>
    <scope>NUCLEOTIDE SEQUENCE</scope>
    <source>
        <strain evidence="1">JEL0318</strain>
    </source>
</reference>
<evidence type="ECO:0000313" key="1">
    <source>
        <dbReference type="EMBL" id="KAJ3049244.1"/>
    </source>
</evidence>
<proteinExistence type="predicted"/>
<name>A0AAD5SAU6_9FUNG</name>
<organism evidence="1 2">
    <name type="scientific">Rhizophlyctis rosea</name>
    <dbReference type="NCBI Taxonomy" id="64517"/>
    <lineage>
        <taxon>Eukaryota</taxon>
        <taxon>Fungi</taxon>
        <taxon>Fungi incertae sedis</taxon>
        <taxon>Chytridiomycota</taxon>
        <taxon>Chytridiomycota incertae sedis</taxon>
        <taxon>Chytridiomycetes</taxon>
        <taxon>Rhizophlyctidales</taxon>
        <taxon>Rhizophlyctidaceae</taxon>
        <taxon>Rhizophlyctis</taxon>
    </lineage>
</organism>
<comment type="caution">
    <text evidence="1">The sequence shown here is derived from an EMBL/GenBank/DDBJ whole genome shotgun (WGS) entry which is preliminary data.</text>
</comment>
<dbReference type="Proteomes" id="UP001212841">
    <property type="component" value="Unassembled WGS sequence"/>
</dbReference>